<accession>A0AAN8KAT5</accession>
<sequence>MSSKSKIEVCILEIREWMSANRLVLNDAKTEILHFHSKFRDSSDFNSLLVGEDEISASQSVISLGFHFDSVCSLSSHIAAVCKSASFALHRIGLVRRFLNRTSTVTAIVF</sequence>
<comment type="caution">
    <text evidence="1">The sequence shown here is derived from an EMBL/GenBank/DDBJ whole genome shotgun (WGS) entry which is preliminary data.</text>
</comment>
<dbReference type="AlphaFoldDB" id="A0AAN8KAT5"/>
<evidence type="ECO:0000313" key="1">
    <source>
        <dbReference type="EMBL" id="KAK6191892.1"/>
    </source>
</evidence>
<keyword evidence="2" id="KW-1185">Reference proteome</keyword>
<organism evidence="1 2">
    <name type="scientific">Patella caerulea</name>
    <name type="common">Rayed Mediterranean limpet</name>
    <dbReference type="NCBI Taxonomy" id="87958"/>
    <lineage>
        <taxon>Eukaryota</taxon>
        <taxon>Metazoa</taxon>
        <taxon>Spiralia</taxon>
        <taxon>Lophotrochozoa</taxon>
        <taxon>Mollusca</taxon>
        <taxon>Gastropoda</taxon>
        <taxon>Patellogastropoda</taxon>
        <taxon>Patelloidea</taxon>
        <taxon>Patellidae</taxon>
        <taxon>Patella</taxon>
    </lineage>
</organism>
<proteinExistence type="predicted"/>
<dbReference type="EMBL" id="JAZGQO010000002">
    <property type="protein sequence ID" value="KAK6191892.1"/>
    <property type="molecule type" value="Genomic_DNA"/>
</dbReference>
<name>A0AAN8KAT5_PATCE</name>
<gene>
    <name evidence="1" type="ORF">SNE40_003471</name>
</gene>
<protein>
    <submittedName>
        <fullName evidence="1">Uncharacterized protein</fullName>
    </submittedName>
</protein>
<dbReference type="Proteomes" id="UP001347796">
    <property type="component" value="Unassembled WGS sequence"/>
</dbReference>
<evidence type="ECO:0000313" key="2">
    <source>
        <dbReference type="Proteomes" id="UP001347796"/>
    </source>
</evidence>
<reference evidence="1 2" key="1">
    <citation type="submission" date="2024-01" db="EMBL/GenBank/DDBJ databases">
        <title>The genome of the rayed Mediterranean limpet Patella caerulea (Linnaeus, 1758).</title>
        <authorList>
            <person name="Anh-Thu Weber A."/>
            <person name="Halstead-Nussloch G."/>
        </authorList>
    </citation>
    <scope>NUCLEOTIDE SEQUENCE [LARGE SCALE GENOMIC DNA]</scope>
    <source>
        <strain evidence="1">AATW-2023a</strain>
        <tissue evidence="1">Whole specimen</tissue>
    </source>
</reference>